<dbReference type="PANTHER" id="PTHR43479">
    <property type="entry name" value="ACREF/ENVCD OPERON REPRESSOR-RELATED"/>
    <property type="match status" value="1"/>
</dbReference>
<evidence type="ECO:0000313" key="4">
    <source>
        <dbReference type="EMBL" id="MBB5820669.1"/>
    </source>
</evidence>
<dbReference type="SUPFAM" id="SSF46689">
    <property type="entry name" value="Homeodomain-like"/>
    <property type="match status" value="1"/>
</dbReference>
<accession>A0A7W9IH53</accession>
<dbReference type="GO" id="GO:0003677">
    <property type="term" value="F:DNA binding"/>
    <property type="evidence" value="ECO:0007669"/>
    <property type="project" value="UniProtKB-UniRule"/>
</dbReference>
<dbReference type="InterPro" id="IPR050624">
    <property type="entry name" value="HTH-type_Tx_Regulator"/>
</dbReference>
<keyword evidence="5" id="KW-1185">Reference proteome</keyword>
<gene>
    <name evidence="4" type="ORF">F4562_003731</name>
</gene>
<dbReference type="RefSeq" id="WP_184543063.1">
    <property type="nucleotide sequence ID" value="NZ_JACHMP010000001.1"/>
</dbReference>
<keyword evidence="1 2" id="KW-0238">DNA-binding</keyword>
<proteinExistence type="predicted"/>
<reference evidence="4 5" key="1">
    <citation type="submission" date="2020-08" db="EMBL/GenBank/DDBJ databases">
        <title>Sequencing the genomes of 1000 actinobacteria strains.</title>
        <authorList>
            <person name="Klenk H.-P."/>
        </authorList>
    </citation>
    <scope>NUCLEOTIDE SEQUENCE [LARGE SCALE GENOMIC DNA]</scope>
    <source>
        <strain evidence="4 5">DSM 46887</strain>
    </source>
</reference>
<dbReference type="InterPro" id="IPR009057">
    <property type="entry name" value="Homeodomain-like_sf"/>
</dbReference>
<dbReference type="PROSITE" id="PS50977">
    <property type="entry name" value="HTH_TETR_2"/>
    <property type="match status" value="1"/>
</dbReference>
<feature type="DNA-binding region" description="H-T-H motif" evidence="2">
    <location>
        <begin position="36"/>
        <end position="55"/>
    </location>
</feature>
<evidence type="ECO:0000256" key="2">
    <source>
        <dbReference type="PROSITE-ProRule" id="PRU00335"/>
    </source>
</evidence>
<dbReference type="EMBL" id="JACHMP010000001">
    <property type="protein sequence ID" value="MBB5820669.1"/>
    <property type="molecule type" value="Genomic_DNA"/>
</dbReference>
<organism evidence="4 5">
    <name type="scientific">Streptosporangium becharense</name>
    <dbReference type="NCBI Taxonomy" id="1816182"/>
    <lineage>
        <taxon>Bacteria</taxon>
        <taxon>Bacillati</taxon>
        <taxon>Actinomycetota</taxon>
        <taxon>Actinomycetes</taxon>
        <taxon>Streptosporangiales</taxon>
        <taxon>Streptosporangiaceae</taxon>
        <taxon>Streptosporangium</taxon>
    </lineage>
</organism>
<dbReference type="Proteomes" id="UP000540685">
    <property type="component" value="Unassembled WGS sequence"/>
</dbReference>
<dbReference type="Pfam" id="PF00440">
    <property type="entry name" value="TetR_N"/>
    <property type="match status" value="1"/>
</dbReference>
<protein>
    <submittedName>
        <fullName evidence="4">AcrR family transcriptional regulator</fullName>
    </submittedName>
</protein>
<dbReference type="AlphaFoldDB" id="A0A7W9IH53"/>
<evidence type="ECO:0000259" key="3">
    <source>
        <dbReference type="PROSITE" id="PS50977"/>
    </source>
</evidence>
<comment type="caution">
    <text evidence="4">The sequence shown here is derived from an EMBL/GenBank/DDBJ whole genome shotgun (WGS) entry which is preliminary data.</text>
</comment>
<dbReference type="PRINTS" id="PR00455">
    <property type="entry name" value="HTHTETR"/>
</dbReference>
<dbReference type="Gene3D" id="1.10.357.10">
    <property type="entry name" value="Tetracycline Repressor, domain 2"/>
    <property type="match status" value="1"/>
</dbReference>
<feature type="domain" description="HTH tetR-type" evidence="3">
    <location>
        <begin position="13"/>
        <end position="73"/>
    </location>
</feature>
<evidence type="ECO:0000313" key="5">
    <source>
        <dbReference type="Proteomes" id="UP000540685"/>
    </source>
</evidence>
<dbReference type="InterPro" id="IPR023772">
    <property type="entry name" value="DNA-bd_HTH_TetR-type_CS"/>
</dbReference>
<dbReference type="PANTHER" id="PTHR43479:SF12">
    <property type="entry name" value="TRANSCRIPTIONAL REGULATORY PROTEIN"/>
    <property type="match status" value="1"/>
</dbReference>
<dbReference type="PROSITE" id="PS01081">
    <property type="entry name" value="HTH_TETR_1"/>
    <property type="match status" value="1"/>
</dbReference>
<sequence>MSEVLGLRERKKLRTRHALIAAALRLFTEKGYEETTISEIATAADVSTRTFFSYFASKEDVVFHNSRAGLDRALAVIAGHGPGDRAVDLLERAIDAGFALLAVDEDLRREMTPINHLVMTVPSLRARALLMLFDSQRELAEALHRACPGELDLVEAAAAVGAVVGGGKLAALTSMNAGASAEETLRAGRRATEFVLAGLRAGLPAVR</sequence>
<evidence type="ECO:0000256" key="1">
    <source>
        <dbReference type="ARBA" id="ARBA00023125"/>
    </source>
</evidence>
<name>A0A7W9IH53_9ACTN</name>
<dbReference type="InterPro" id="IPR001647">
    <property type="entry name" value="HTH_TetR"/>
</dbReference>